<dbReference type="AlphaFoldDB" id="A0A381NNJ9"/>
<dbReference type="PANTHER" id="PTHR21666">
    <property type="entry name" value="PEPTIDASE-RELATED"/>
    <property type="match status" value="1"/>
</dbReference>
<keyword evidence="2" id="KW-0645">Protease</keyword>
<dbReference type="Gene3D" id="3.10.450.350">
    <property type="match status" value="1"/>
</dbReference>
<keyword evidence="6" id="KW-0482">Metalloprotease</keyword>
<dbReference type="Pfam" id="PF01551">
    <property type="entry name" value="Peptidase_M23"/>
    <property type="match status" value="1"/>
</dbReference>
<keyword evidence="5" id="KW-0862">Zinc</keyword>
<name>A0A381NNJ9_9ZZZZ</name>
<sequence length="316" mass="35763">MSSDGRAKQLNNIYPGDQFKISLDDNHNLKKIIYKPVSANPMIITYSKKRFRFLTINVQPTAGITHSTIVITKSLNYDAKEFGIEAEIIKLMVDNFSWELDFRRDLSKGDKFILAWNGSDKPLAMIYVGNRRTISLFSYKDAKGKTNYYQVNGKTLNDSFFFAPLKYDRISSGFQKRRFHPIKKTWKSHRGTDFAAPQGRPIYAAAKGIIRHVAVLSGYGNVVYIDHGTHLTTVYAHMARFEKGLRSGHRVSKGQVIGYVGSTGMSTGPHLHYEIRVDGVHKDPEKYSPPKQLNVPQGSMAEFVRVAKEVLAKLNI</sequence>
<protein>
    <recommendedName>
        <fullName evidence="7">M23ase beta-sheet core domain-containing protein</fullName>
    </recommendedName>
</protein>
<dbReference type="GO" id="GO:0006508">
    <property type="term" value="P:proteolysis"/>
    <property type="evidence" value="ECO:0007669"/>
    <property type="project" value="UniProtKB-KW"/>
</dbReference>
<gene>
    <name evidence="8" type="ORF">METZ01_LOCUS8944</name>
</gene>
<reference evidence="8" key="1">
    <citation type="submission" date="2018-05" db="EMBL/GenBank/DDBJ databases">
        <authorList>
            <person name="Lanie J.A."/>
            <person name="Ng W.-L."/>
            <person name="Kazmierczak K.M."/>
            <person name="Andrzejewski T.M."/>
            <person name="Davidsen T.M."/>
            <person name="Wayne K.J."/>
            <person name="Tettelin H."/>
            <person name="Glass J.I."/>
            <person name="Rusch D."/>
            <person name="Podicherti R."/>
            <person name="Tsui H.-C.T."/>
            <person name="Winkler M.E."/>
        </authorList>
    </citation>
    <scope>NUCLEOTIDE SEQUENCE</scope>
</reference>
<evidence type="ECO:0000313" key="8">
    <source>
        <dbReference type="EMBL" id="SUZ56090.1"/>
    </source>
</evidence>
<comment type="cofactor">
    <cofactor evidence="1">
        <name>Zn(2+)</name>
        <dbReference type="ChEBI" id="CHEBI:29105"/>
    </cofactor>
</comment>
<evidence type="ECO:0000256" key="2">
    <source>
        <dbReference type="ARBA" id="ARBA00022670"/>
    </source>
</evidence>
<proteinExistence type="predicted"/>
<evidence type="ECO:0000256" key="6">
    <source>
        <dbReference type="ARBA" id="ARBA00023049"/>
    </source>
</evidence>
<dbReference type="GO" id="GO:0046872">
    <property type="term" value="F:metal ion binding"/>
    <property type="evidence" value="ECO:0007669"/>
    <property type="project" value="UniProtKB-KW"/>
</dbReference>
<evidence type="ECO:0000259" key="7">
    <source>
        <dbReference type="Pfam" id="PF01551"/>
    </source>
</evidence>
<dbReference type="EMBL" id="UINC01000479">
    <property type="protein sequence ID" value="SUZ56090.1"/>
    <property type="molecule type" value="Genomic_DNA"/>
</dbReference>
<dbReference type="Gene3D" id="2.70.70.10">
    <property type="entry name" value="Glucose Permease (Domain IIA)"/>
    <property type="match status" value="1"/>
</dbReference>
<evidence type="ECO:0000256" key="4">
    <source>
        <dbReference type="ARBA" id="ARBA00022801"/>
    </source>
</evidence>
<accession>A0A381NNJ9</accession>
<evidence type="ECO:0000256" key="5">
    <source>
        <dbReference type="ARBA" id="ARBA00022833"/>
    </source>
</evidence>
<dbReference type="InterPro" id="IPR011055">
    <property type="entry name" value="Dup_hybrid_motif"/>
</dbReference>
<keyword evidence="4" id="KW-0378">Hydrolase</keyword>
<evidence type="ECO:0000256" key="1">
    <source>
        <dbReference type="ARBA" id="ARBA00001947"/>
    </source>
</evidence>
<feature type="domain" description="M23ase beta-sheet core" evidence="7">
    <location>
        <begin position="188"/>
        <end position="284"/>
    </location>
</feature>
<dbReference type="InterPro" id="IPR016047">
    <property type="entry name" value="M23ase_b-sheet_dom"/>
</dbReference>
<dbReference type="SUPFAM" id="SSF51261">
    <property type="entry name" value="Duplicated hybrid motif"/>
    <property type="match status" value="1"/>
</dbReference>
<organism evidence="8">
    <name type="scientific">marine metagenome</name>
    <dbReference type="NCBI Taxonomy" id="408172"/>
    <lineage>
        <taxon>unclassified sequences</taxon>
        <taxon>metagenomes</taxon>
        <taxon>ecological metagenomes</taxon>
    </lineage>
</organism>
<evidence type="ECO:0000256" key="3">
    <source>
        <dbReference type="ARBA" id="ARBA00022723"/>
    </source>
</evidence>
<dbReference type="PANTHER" id="PTHR21666:SF288">
    <property type="entry name" value="CELL DIVISION PROTEIN YTFB"/>
    <property type="match status" value="1"/>
</dbReference>
<dbReference type="CDD" id="cd12797">
    <property type="entry name" value="M23_peptidase"/>
    <property type="match status" value="1"/>
</dbReference>
<dbReference type="GO" id="GO:0004222">
    <property type="term" value="F:metalloendopeptidase activity"/>
    <property type="evidence" value="ECO:0007669"/>
    <property type="project" value="TreeGrafter"/>
</dbReference>
<keyword evidence="3" id="KW-0479">Metal-binding</keyword>
<dbReference type="InterPro" id="IPR050570">
    <property type="entry name" value="Cell_wall_metabolism_enzyme"/>
</dbReference>